<dbReference type="SUPFAM" id="SSF48403">
    <property type="entry name" value="Ankyrin repeat"/>
    <property type="match status" value="1"/>
</dbReference>
<proteinExistence type="predicted"/>
<dbReference type="Proteomes" id="UP000236316">
    <property type="component" value="Segment"/>
</dbReference>
<name>A0A2I2L4A5_9VIRU</name>
<gene>
    <name evidence="1" type="ORF">ORPV_453</name>
</gene>
<dbReference type="EMBL" id="LT906555">
    <property type="protein sequence ID" value="SNW62357.1"/>
    <property type="molecule type" value="Genomic_DNA"/>
</dbReference>
<dbReference type="PANTHER" id="PTHR46586">
    <property type="entry name" value="ANKYRIN REPEAT-CONTAINING PROTEIN"/>
    <property type="match status" value="1"/>
</dbReference>
<protein>
    <submittedName>
        <fullName evidence="1">Ankyrin-repeat protein</fullName>
    </submittedName>
</protein>
<dbReference type="OrthoDB" id="39305at10239"/>
<dbReference type="RefSeq" id="YP_009448659.1">
    <property type="nucleotide sequence ID" value="NC_036594.1"/>
</dbReference>
<dbReference type="InterPro" id="IPR052050">
    <property type="entry name" value="SecEffector_AnkRepeat"/>
</dbReference>
<evidence type="ECO:0000313" key="1">
    <source>
        <dbReference type="EMBL" id="SNW62357.1"/>
    </source>
</evidence>
<dbReference type="InterPro" id="IPR036770">
    <property type="entry name" value="Ankyrin_rpt-contain_sf"/>
</dbReference>
<organism evidence="1">
    <name type="scientific">Orpheovirus IHUMI-LCC2</name>
    <dbReference type="NCBI Taxonomy" id="2023057"/>
    <lineage>
        <taxon>Viruses</taxon>
        <taxon>Varidnaviria</taxon>
        <taxon>Bamfordvirae</taxon>
        <taxon>Nucleocytoviricota</taxon>
        <taxon>Megaviricetes</taxon>
        <taxon>Pimascovirales</taxon>
        <taxon>Ocovirineae</taxon>
        <taxon>Orpheoviridae</taxon>
        <taxon>Alphaorpheovirus</taxon>
        <taxon>Alphaorpheovirus massiliense</taxon>
    </lineage>
</organism>
<keyword evidence="2" id="KW-1185">Reference proteome</keyword>
<dbReference type="GeneID" id="35382243"/>
<reference evidence="1" key="1">
    <citation type="submission" date="2017-08" db="EMBL/GenBank/DDBJ databases">
        <authorList>
            <consortium name="Urmite Genomes"/>
        </authorList>
    </citation>
    <scope>NUCLEOTIDE SEQUENCE [LARGE SCALE GENOMIC DNA]</scope>
    <source>
        <strain evidence="1">IHUMI-LCC2</strain>
    </source>
</reference>
<dbReference type="Gene3D" id="1.25.40.20">
    <property type="entry name" value="Ankyrin repeat-containing domain"/>
    <property type="match status" value="1"/>
</dbReference>
<dbReference type="KEGG" id="vg:35382243"/>
<accession>A0A2I2L4A5</accession>
<sequence length="505" mass="59519">MNSITDDVFNYLLESFLSREEKTILRLLNKKYKNKYTNYINIKTLVKNNNIDTIKELIIEYPITNHVFCGLVEYGNTELLDWFILHNNITYMEYLDPYKIAAKRNNIDILKWLEKNINMMSKTYGYDISLYNGSLDVIKWCYERHDKYISICKIMHGRNGFYYWNLEIIKWIHNTYISLNPILYKYIVYDVNMINWLIESGLLNNTNILHNVGESICRHGNVELLKLLNLLNLSEGLLGYYFNVAAKEGNVDIMKYLYKCGMSWDYNMFTNVISSCNKIGSDKCIEIIKWLLNPLSIQSTKNQDEQIIIDEENACSWGYVIYSKCNGNMKIVKWLMEVGCPVRSIYGVDDAKIFYTNMRDVIDNYDLLVKTGFILDNEDNEDDIEQTDKLVEIVCKNGDISTLKWLESEGFKIPARYQILRNACKSGNLELVKFIYNKDIEVYCYNYAYASMAAVEYGHTHILEWMKETGLNISVDKRWNNGRYVSKKGYDWLIANNYIYNYFMI</sequence>
<dbReference type="PANTHER" id="PTHR46586:SF3">
    <property type="entry name" value="ANKYRIN REPEAT-CONTAINING PROTEIN"/>
    <property type="match status" value="1"/>
</dbReference>
<evidence type="ECO:0000313" key="2">
    <source>
        <dbReference type="Proteomes" id="UP000236316"/>
    </source>
</evidence>